<dbReference type="EMBL" id="ML978325">
    <property type="protein sequence ID" value="KAF2023775.1"/>
    <property type="molecule type" value="Genomic_DNA"/>
</dbReference>
<feature type="region of interest" description="Disordered" evidence="1">
    <location>
        <begin position="1"/>
        <end position="27"/>
    </location>
</feature>
<evidence type="ECO:0000313" key="2">
    <source>
        <dbReference type="EMBL" id="KAF2023775.1"/>
    </source>
</evidence>
<dbReference type="AlphaFoldDB" id="A0A9P4LG23"/>
<evidence type="ECO:0000313" key="3">
    <source>
        <dbReference type="Proteomes" id="UP000799777"/>
    </source>
</evidence>
<protein>
    <submittedName>
        <fullName evidence="2">Uncharacterized protein</fullName>
    </submittedName>
</protein>
<accession>A0A9P4LG23</accession>
<name>A0A9P4LG23_9PLEO</name>
<reference evidence="2" key="1">
    <citation type="journal article" date="2020" name="Stud. Mycol.">
        <title>101 Dothideomycetes genomes: a test case for predicting lifestyles and emergence of pathogens.</title>
        <authorList>
            <person name="Haridas S."/>
            <person name="Albert R."/>
            <person name="Binder M."/>
            <person name="Bloem J."/>
            <person name="Labutti K."/>
            <person name="Salamov A."/>
            <person name="Andreopoulos B."/>
            <person name="Baker S."/>
            <person name="Barry K."/>
            <person name="Bills G."/>
            <person name="Bluhm B."/>
            <person name="Cannon C."/>
            <person name="Castanera R."/>
            <person name="Culley D."/>
            <person name="Daum C."/>
            <person name="Ezra D."/>
            <person name="Gonzalez J."/>
            <person name="Henrissat B."/>
            <person name="Kuo A."/>
            <person name="Liang C."/>
            <person name="Lipzen A."/>
            <person name="Lutzoni F."/>
            <person name="Magnuson J."/>
            <person name="Mondo S."/>
            <person name="Nolan M."/>
            <person name="Ohm R."/>
            <person name="Pangilinan J."/>
            <person name="Park H.-J."/>
            <person name="Ramirez L."/>
            <person name="Alfaro M."/>
            <person name="Sun H."/>
            <person name="Tritt A."/>
            <person name="Yoshinaga Y."/>
            <person name="Zwiers L.-H."/>
            <person name="Turgeon B."/>
            <person name="Goodwin S."/>
            <person name="Spatafora J."/>
            <person name="Crous P."/>
            <person name="Grigoriev I."/>
        </authorList>
    </citation>
    <scope>NUCLEOTIDE SEQUENCE</scope>
    <source>
        <strain evidence="2">CBS 110217</strain>
    </source>
</reference>
<organism evidence="2 3">
    <name type="scientific">Setomelanomma holmii</name>
    <dbReference type="NCBI Taxonomy" id="210430"/>
    <lineage>
        <taxon>Eukaryota</taxon>
        <taxon>Fungi</taxon>
        <taxon>Dikarya</taxon>
        <taxon>Ascomycota</taxon>
        <taxon>Pezizomycotina</taxon>
        <taxon>Dothideomycetes</taxon>
        <taxon>Pleosporomycetidae</taxon>
        <taxon>Pleosporales</taxon>
        <taxon>Pleosporineae</taxon>
        <taxon>Phaeosphaeriaceae</taxon>
        <taxon>Setomelanomma</taxon>
    </lineage>
</organism>
<evidence type="ECO:0000256" key="1">
    <source>
        <dbReference type="SAM" id="MobiDB-lite"/>
    </source>
</evidence>
<dbReference type="OrthoDB" id="3801080at2759"/>
<gene>
    <name evidence="2" type="ORF">EK21DRAFT_94634</name>
</gene>
<keyword evidence="3" id="KW-1185">Reference proteome</keyword>
<feature type="compositionally biased region" description="Basic residues" evidence="1">
    <location>
        <begin position="1"/>
        <end position="19"/>
    </location>
</feature>
<comment type="caution">
    <text evidence="2">The sequence shown here is derived from an EMBL/GenBank/DDBJ whole genome shotgun (WGS) entry which is preliminary data.</text>
</comment>
<sequence>MCSRKRRNSNQSHKNKRRGVSPSSLPVNRPCQLLNLPREIRDIIYGYYQGPIDLTRRRSKLKKATCLSLAQTCKQTRSESYPPRNVTILVELSQLKSSAGTLVSKLRQLNTTVTLILRKDRLYNDAEKDAEEGHLGYLCSLIGQGSIEAYFSDNPSLLRVSTAQHSFAMHAYFRTLQTKARSSIVAFAWEEDDQVLSYFGGS</sequence>
<proteinExistence type="predicted"/>
<dbReference type="Proteomes" id="UP000799777">
    <property type="component" value="Unassembled WGS sequence"/>
</dbReference>